<reference evidence="8" key="2">
    <citation type="submission" date="2021-02" db="UniProtKB">
        <authorList>
            <consortium name="EnsemblMetazoa"/>
        </authorList>
    </citation>
    <scope>IDENTIFICATION</scope>
    <source>
        <strain evidence="8">JHB</strain>
    </source>
</reference>
<evidence type="ECO:0000313" key="7">
    <source>
        <dbReference type="EMBL" id="EDS35187.1"/>
    </source>
</evidence>
<keyword evidence="2" id="KW-0646">Protease inhibitor</keyword>
<protein>
    <submittedName>
        <fullName evidence="7 8">Serpin B10</fullName>
    </submittedName>
</protein>
<dbReference type="KEGG" id="cqu:CpipJ_CPIJ000214"/>
<feature type="chain" id="PRO_5011407253" evidence="5">
    <location>
        <begin position="19"/>
        <end position="388"/>
    </location>
</feature>
<dbReference type="HOGENOM" id="CLU_023330_0_1_1"/>
<dbReference type="PANTHER" id="PTHR11461:SF211">
    <property type="entry name" value="GH10112P-RELATED"/>
    <property type="match status" value="1"/>
</dbReference>
<dbReference type="STRING" id="7176.B0VZU5"/>
<comment type="similarity">
    <text evidence="1 4">Belongs to the serpin family.</text>
</comment>
<dbReference type="Proteomes" id="UP000002320">
    <property type="component" value="Unassembled WGS sequence"/>
</dbReference>
<dbReference type="PROSITE" id="PS00284">
    <property type="entry name" value="SERPIN"/>
    <property type="match status" value="1"/>
</dbReference>
<keyword evidence="3" id="KW-0722">Serine protease inhibitor</keyword>
<dbReference type="SUPFAM" id="SSF56574">
    <property type="entry name" value="Serpins"/>
    <property type="match status" value="1"/>
</dbReference>
<dbReference type="Gene3D" id="3.30.497.10">
    <property type="entry name" value="Antithrombin, subunit I, domain 2"/>
    <property type="match status" value="1"/>
</dbReference>
<evidence type="ECO:0000256" key="2">
    <source>
        <dbReference type="ARBA" id="ARBA00022690"/>
    </source>
</evidence>
<dbReference type="InParanoid" id="B0VZU5"/>
<dbReference type="InterPro" id="IPR023795">
    <property type="entry name" value="Serpin_CS"/>
</dbReference>
<dbReference type="Gene3D" id="2.30.39.10">
    <property type="entry name" value="Alpha-1-antitrypsin, domain 1"/>
    <property type="match status" value="1"/>
</dbReference>
<dbReference type="eggNOG" id="KOG2392">
    <property type="taxonomic scope" value="Eukaryota"/>
</dbReference>
<dbReference type="InterPro" id="IPR000215">
    <property type="entry name" value="Serpin_fam"/>
</dbReference>
<evidence type="ECO:0000313" key="9">
    <source>
        <dbReference type="Proteomes" id="UP000002320"/>
    </source>
</evidence>
<dbReference type="AlphaFoldDB" id="B0VZU5"/>
<dbReference type="PANTHER" id="PTHR11461">
    <property type="entry name" value="SERINE PROTEASE INHIBITOR, SERPIN"/>
    <property type="match status" value="1"/>
</dbReference>
<evidence type="ECO:0000256" key="5">
    <source>
        <dbReference type="SAM" id="SignalP"/>
    </source>
</evidence>
<evidence type="ECO:0000256" key="1">
    <source>
        <dbReference type="ARBA" id="ARBA00009500"/>
    </source>
</evidence>
<sequence>MWSNVVVTLVLFCGGIAAVASSSDGGGSVRFAVDFFKHAYTARQNAILAPIAIRSGLAMMHHVATPDAARILRDGLYLPADGLGVIEQTKWVMSCVNERKRMLEMLSRVYLPDALLNPELVAHLRDNFGTGSEIVNFAEGSEVAERVNSWVNESSRGMIPEFLKADELSGDVISLLINVMVMNASWGFFDEKKTKKQTFHFLNGDHEVDMMKVDGTLPRMYLEDLMTDAIKLSYGWRSDLSMVILLPRKEVNLEHVIKHFTADHYNQLVQLDNEDKWYGNIRLGVPRFKIEQKLDAKATLEKMGLGELFDQEAFQVLATRLSKLGQVKQSAFIKVDEKGTQAAAAAAIQSYLISGSWDVDVDRPFMYIVRKESTKDILFIGHYSNYEG</sequence>
<feature type="domain" description="Serpin" evidence="6">
    <location>
        <begin position="33"/>
        <end position="386"/>
    </location>
</feature>
<evidence type="ECO:0000259" key="6">
    <source>
        <dbReference type="SMART" id="SM00093"/>
    </source>
</evidence>
<dbReference type="Pfam" id="PF00079">
    <property type="entry name" value="Serpin"/>
    <property type="match status" value="1"/>
</dbReference>
<keyword evidence="5" id="KW-0732">Signal</keyword>
<dbReference type="InterPro" id="IPR042178">
    <property type="entry name" value="Serpin_sf_1"/>
</dbReference>
<evidence type="ECO:0000313" key="8">
    <source>
        <dbReference type="EnsemblMetazoa" id="CPIJ000214-PA"/>
    </source>
</evidence>
<dbReference type="VEuPathDB" id="VectorBase:CQUJHB009989"/>
<accession>B0VZU5</accession>
<feature type="signal peptide" evidence="5">
    <location>
        <begin position="1"/>
        <end position="18"/>
    </location>
</feature>
<evidence type="ECO:0000256" key="3">
    <source>
        <dbReference type="ARBA" id="ARBA00022900"/>
    </source>
</evidence>
<proteinExistence type="inferred from homology"/>
<name>B0VZU5_CULQU</name>
<gene>
    <name evidence="8" type="primary">6031135</name>
    <name evidence="7" type="ORF">CpipJ_CPIJ000214</name>
</gene>
<dbReference type="GO" id="GO:0005615">
    <property type="term" value="C:extracellular space"/>
    <property type="evidence" value="ECO:0007669"/>
    <property type="project" value="InterPro"/>
</dbReference>
<dbReference type="SMART" id="SM00093">
    <property type="entry name" value="SERPIN"/>
    <property type="match status" value="1"/>
</dbReference>
<keyword evidence="9" id="KW-1185">Reference proteome</keyword>
<dbReference type="GO" id="GO:0004867">
    <property type="term" value="F:serine-type endopeptidase inhibitor activity"/>
    <property type="evidence" value="ECO:0007669"/>
    <property type="project" value="UniProtKB-KW"/>
</dbReference>
<dbReference type="InterPro" id="IPR036186">
    <property type="entry name" value="Serpin_sf"/>
</dbReference>
<dbReference type="VEuPathDB" id="VectorBase:CQUJHB013679"/>
<dbReference type="InterPro" id="IPR042185">
    <property type="entry name" value="Serpin_sf_2"/>
</dbReference>
<organism>
    <name type="scientific">Culex quinquefasciatus</name>
    <name type="common">Southern house mosquito</name>
    <name type="synonym">Culex pungens</name>
    <dbReference type="NCBI Taxonomy" id="7176"/>
    <lineage>
        <taxon>Eukaryota</taxon>
        <taxon>Metazoa</taxon>
        <taxon>Ecdysozoa</taxon>
        <taxon>Arthropoda</taxon>
        <taxon>Hexapoda</taxon>
        <taxon>Insecta</taxon>
        <taxon>Pterygota</taxon>
        <taxon>Neoptera</taxon>
        <taxon>Endopterygota</taxon>
        <taxon>Diptera</taxon>
        <taxon>Nematocera</taxon>
        <taxon>Culicoidea</taxon>
        <taxon>Culicidae</taxon>
        <taxon>Culicinae</taxon>
        <taxon>Culicini</taxon>
        <taxon>Culex</taxon>
        <taxon>Culex</taxon>
    </lineage>
</organism>
<dbReference type="InterPro" id="IPR023796">
    <property type="entry name" value="Serpin_dom"/>
</dbReference>
<dbReference type="OrthoDB" id="671595at2759"/>
<dbReference type="EnsemblMetazoa" id="CPIJ000214-RA">
    <property type="protein sequence ID" value="CPIJ000214-PA"/>
    <property type="gene ID" value="CPIJ000214"/>
</dbReference>
<dbReference type="VEuPathDB" id="VectorBase:CPIJ000214"/>
<evidence type="ECO:0000256" key="4">
    <source>
        <dbReference type="RuleBase" id="RU000411"/>
    </source>
</evidence>
<reference evidence="7" key="1">
    <citation type="submission" date="2007-03" db="EMBL/GenBank/DDBJ databases">
        <title>Annotation of Culex pipiens quinquefasciatus.</title>
        <authorList>
            <consortium name="The Broad Institute Genome Sequencing Platform"/>
            <person name="Atkinson P.W."/>
            <person name="Hemingway J."/>
            <person name="Christensen B.M."/>
            <person name="Higgs S."/>
            <person name="Kodira C."/>
            <person name="Hannick L."/>
            <person name="Megy K."/>
            <person name="O'Leary S."/>
            <person name="Pearson M."/>
            <person name="Haas B.J."/>
            <person name="Mauceli E."/>
            <person name="Wortman J.R."/>
            <person name="Lee N.H."/>
            <person name="Guigo R."/>
            <person name="Stanke M."/>
            <person name="Alvarado L."/>
            <person name="Amedeo P."/>
            <person name="Antoine C.H."/>
            <person name="Arensburger P."/>
            <person name="Bidwell S.L."/>
            <person name="Crawford M."/>
            <person name="Camaro F."/>
            <person name="Devon K."/>
            <person name="Engels R."/>
            <person name="Hammond M."/>
            <person name="Howarth C."/>
            <person name="Koehrsen M."/>
            <person name="Lawson D."/>
            <person name="Montgomery P."/>
            <person name="Nene V."/>
            <person name="Nusbaum C."/>
            <person name="Puiu D."/>
            <person name="Romero-Severson J."/>
            <person name="Severson D.W."/>
            <person name="Shumway M."/>
            <person name="Sisk P."/>
            <person name="Stolte C."/>
            <person name="Zeng Q."/>
            <person name="Eisenstadt E."/>
            <person name="Fraser-Liggett C."/>
            <person name="Strausberg R."/>
            <person name="Galagan J."/>
            <person name="Birren B."/>
            <person name="Collins F.H."/>
        </authorList>
    </citation>
    <scope>NUCLEOTIDE SEQUENCE [LARGE SCALE GENOMIC DNA]</scope>
    <source>
        <strain evidence="7">JHB</strain>
    </source>
</reference>
<dbReference type="EMBL" id="DS231815">
    <property type="protein sequence ID" value="EDS35187.1"/>
    <property type="molecule type" value="Genomic_DNA"/>
</dbReference>